<dbReference type="InterPro" id="IPR000061">
    <property type="entry name" value="Surp"/>
</dbReference>
<dbReference type="InterPro" id="IPR035967">
    <property type="entry name" value="SWAP/Surp_sf"/>
</dbReference>
<evidence type="ECO:0000313" key="8">
    <source>
        <dbReference type="EMBL" id="KAG2495641.1"/>
    </source>
</evidence>
<proteinExistence type="predicted"/>
<dbReference type="AlphaFoldDB" id="A0A836C0B2"/>
<dbReference type="PANTHER" id="PTHR23340">
    <property type="entry name" value="ARGININE/SERINE RICH SPLICING FACTOR SF4/14"/>
    <property type="match status" value="1"/>
</dbReference>
<evidence type="ECO:0008006" key="10">
    <source>
        <dbReference type="Google" id="ProtNLM"/>
    </source>
</evidence>
<name>A0A836C0B2_9CHLO</name>
<dbReference type="PROSITE" id="PS50174">
    <property type="entry name" value="G_PATCH"/>
    <property type="match status" value="1"/>
</dbReference>
<feature type="region of interest" description="Disordered" evidence="5">
    <location>
        <begin position="59"/>
        <end position="86"/>
    </location>
</feature>
<sequence>MAMGPAKPKPTVGDLFGGHDSDEEQDAKKQRTEPRTASQPSGLSAELTECAAKLAEFVAKNGRQYEDMTRDRNPGDTPFKFLHDKSSPGYQFYLSKLREFESGASGSGRPAAPPPPPPAPAGPSGSRFSSAVPSGPSSSALPPDAAAAVAAAIASAKAAAAAAAAAGRLGPGPDRSRFGSPPAQAPPLPVSAEQAAEARRRAEIALAKGDTVAAVEAFTVMAAQRDRERSASADPDDPDGEERRKPEPLLNKTAFERRKTTAVFKDDGSRGHHMGDYIPKEVLAEFMAKGGDKVAAAQAEQLANKNAIGSDNIGHKLLSKMGWKEGEGLGGSQKGITAPIKAAAAAAPAAGEARGLGAQAVHEPTAEDDVYEQYRKRMMLGYKFRPNPLGNPRRAYY</sequence>
<keyword evidence="2" id="KW-0507">mRNA processing</keyword>
<feature type="region of interest" description="Disordered" evidence="5">
    <location>
        <begin position="161"/>
        <end position="202"/>
    </location>
</feature>
<feature type="region of interest" description="Disordered" evidence="5">
    <location>
        <begin position="221"/>
        <end position="254"/>
    </location>
</feature>
<feature type="compositionally biased region" description="Low complexity" evidence="5">
    <location>
        <begin position="122"/>
        <end position="147"/>
    </location>
</feature>
<dbReference type="SMART" id="SM00443">
    <property type="entry name" value="G_patch"/>
    <property type="match status" value="1"/>
</dbReference>
<feature type="domain" description="G-patch" evidence="7">
    <location>
        <begin position="310"/>
        <end position="361"/>
    </location>
</feature>
<protein>
    <recommendedName>
        <fullName evidence="10">SURP and G-patch domain-containing protein 1-like protein</fullName>
    </recommendedName>
</protein>
<evidence type="ECO:0000259" key="6">
    <source>
        <dbReference type="PROSITE" id="PS50128"/>
    </source>
</evidence>
<organism evidence="8 9">
    <name type="scientific">Edaphochlamys debaryana</name>
    <dbReference type="NCBI Taxonomy" id="47281"/>
    <lineage>
        <taxon>Eukaryota</taxon>
        <taxon>Viridiplantae</taxon>
        <taxon>Chlorophyta</taxon>
        <taxon>core chlorophytes</taxon>
        <taxon>Chlorophyceae</taxon>
        <taxon>CS clade</taxon>
        <taxon>Chlamydomonadales</taxon>
        <taxon>Chlamydomonadales incertae sedis</taxon>
        <taxon>Edaphochlamys</taxon>
    </lineage>
</organism>
<dbReference type="EMBL" id="JAEHOE010000023">
    <property type="protein sequence ID" value="KAG2495641.1"/>
    <property type="molecule type" value="Genomic_DNA"/>
</dbReference>
<evidence type="ECO:0000256" key="4">
    <source>
        <dbReference type="ARBA" id="ARBA00023242"/>
    </source>
</evidence>
<dbReference type="Proteomes" id="UP000612055">
    <property type="component" value="Unassembled WGS sequence"/>
</dbReference>
<dbReference type="Pfam" id="PF01585">
    <property type="entry name" value="G-patch"/>
    <property type="match status" value="1"/>
</dbReference>
<keyword evidence="3" id="KW-0508">mRNA splicing</keyword>
<comment type="subcellular location">
    <subcellularLocation>
        <location evidence="1">Nucleus</location>
    </subcellularLocation>
</comment>
<evidence type="ECO:0000313" key="9">
    <source>
        <dbReference type="Proteomes" id="UP000612055"/>
    </source>
</evidence>
<dbReference type="SUPFAM" id="SSF109905">
    <property type="entry name" value="Surp module (SWAP domain)"/>
    <property type="match status" value="1"/>
</dbReference>
<keyword evidence="9" id="KW-1185">Reference proteome</keyword>
<evidence type="ECO:0000256" key="5">
    <source>
        <dbReference type="SAM" id="MobiDB-lite"/>
    </source>
</evidence>
<feature type="domain" description="SURP motif" evidence="6">
    <location>
        <begin position="50"/>
        <end position="93"/>
    </location>
</feature>
<feature type="compositionally biased region" description="Pro residues" evidence="5">
    <location>
        <begin position="111"/>
        <end position="121"/>
    </location>
</feature>
<comment type="caution">
    <text evidence="8">The sequence shown here is derived from an EMBL/GenBank/DDBJ whole genome shotgun (WGS) entry which is preliminary data.</text>
</comment>
<evidence type="ECO:0000259" key="7">
    <source>
        <dbReference type="PROSITE" id="PS50174"/>
    </source>
</evidence>
<dbReference type="GO" id="GO:0006397">
    <property type="term" value="P:mRNA processing"/>
    <property type="evidence" value="ECO:0007669"/>
    <property type="project" value="UniProtKB-KW"/>
</dbReference>
<dbReference type="PROSITE" id="PS50128">
    <property type="entry name" value="SURP"/>
    <property type="match status" value="1"/>
</dbReference>
<evidence type="ECO:0000256" key="3">
    <source>
        <dbReference type="ARBA" id="ARBA00023187"/>
    </source>
</evidence>
<dbReference type="InterPro" id="IPR040169">
    <property type="entry name" value="SUGP1/2"/>
</dbReference>
<accession>A0A836C0B2</accession>
<dbReference type="OrthoDB" id="4822at2759"/>
<dbReference type="GO" id="GO:0005654">
    <property type="term" value="C:nucleoplasm"/>
    <property type="evidence" value="ECO:0007669"/>
    <property type="project" value="TreeGrafter"/>
</dbReference>
<feature type="compositionally biased region" description="Basic and acidic residues" evidence="5">
    <location>
        <begin position="63"/>
        <end position="74"/>
    </location>
</feature>
<dbReference type="Gene3D" id="1.10.10.790">
    <property type="entry name" value="Surp module"/>
    <property type="match status" value="1"/>
</dbReference>
<evidence type="ECO:0000256" key="2">
    <source>
        <dbReference type="ARBA" id="ARBA00022664"/>
    </source>
</evidence>
<dbReference type="Pfam" id="PF01805">
    <property type="entry name" value="Surp"/>
    <property type="match status" value="1"/>
</dbReference>
<feature type="region of interest" description="Disordered" evidence="5">
    <location>
        <begin position="101"/>
        <end position="147"/>
    </location>
</feature>
<gene>
    <name evidence="8" type="ORF">HYH03_006241</name>
</gene>
<keyword evidence="4" id="KW-0539">Nucleus</keyword>
<dbReference type="InterPro" id="IPR000467">
    <property type="entry name" value="G_patch_dom"/>
</dbReference>
<dbReference type="SMART" id="SM00648">
    <property type="entry name" value="SWAP"/>
    <property type="match status" value="1"/>
</dbReference>
<feature type="region of interest" description="Disordered" evidence="5">
    <location>
        <begin position="1"/>
        <end position="47"/>
    </location>
</feature>
<evidence type="ECO:0000256" key="1">
    <source>
        <dbReference type="ARBA" id="ARBA00004123"/>
    </source>
</evidence>
<dbReference type="GO" id="GO:0003723">
    <property type="term" value="F:RNA binding"/>
    <property type="evidence" value="ECO:0007669"/>
    <property type="project" value="InterPro"/>
</dbReference>
<dbReference type="GO" id="GO:0008380">
    <property type="term" value="P:RNA splicing"/>
    <property type="evidence" value="ECO:0007669"/>
    <property type="project" value="UniProtKB-KW"/>
</dbReference>
<dbReference type="PANTHER" id="PTHR23340:SF0">
    <property type="entry name" value="SURP AND G-PATCH DOMAIN-CONTAINING PROTEIN 1 ISOFORM X1"/>
    <property type="match status" value="1"/>
</dbReference>
<reference evidence="8" key="1">
    <citation type="journal article" date="2020" name="bioRxiv">
        <title>Comparative genomics of Chlamydomonas.</title>
        <authorList>
            <person name="Craig R.J."/>
            <person name="Hasan A.R."/>
            <person name="Ness R.W."/>
            <person name="Keightley P.D."/>
        </authorList>
    </citation>
    <scope>NUCLEOTIDE SEQUENCE</scope>
    <source>
        <strain evidence="8">CCAP 11/70</strain>
    </source>
</reference>